<protein>
    <submittedName>
        <fullName evidence="15">Type VII secretion-associated serine protease mycosin</fullName>
    </submittedName>
</protein>
<evidence type="ECO:0000256" key="2">
    <source>
        <dbReference type="ARBA" id="ARBA00011073"/>
    </source>
</evidence>
<dbReference type="NCBIfam" id="TIGR03921">
    <property type="entry name" value="T7SS_mycosin"/>
    <property type="match status" value="1"/>
</dbReference>
<dbReference type="InterPro" id="IPR023827">
    <property type="entry name" value="Peptidase_S8_Asp-AS"/>
</dbReference>
<evidence type="ECO:0000256" key="8">
    <source>
        <dbReference type="ARBA" id="ARBA00022825"/>
    </source>
</evidence>
<dbReference type="GO" id="GO:0016485">
    <property type="term" value="P:protein processing"/>
    <property type="evidence" value="ECO:0007669"/>
    <property type="project" value="TreeGrafter"/>
</dbReference>
<dbReference type="PROSITE" id="PS51892">
    <property type="entry name" value="SUBTILASE"/>
    <property type="match status" value="1"/>
</dbReference>
<evidence type="ECO:0000256" key="11">
    <source>
        <dbReference type="PROSITE-ProRule" id="PRU01240"/>
    </source>
</evidence>
<evidence type="ECO:0000313" key="16">
    <source>
        <dbReference type="Proteomes" id="UP000193487"/>
    </source>
</evidence>
<organism evidence="15 16">
    <name type="scientific">Mycobacterium kyorinense</name>
    <dbReference type="NCBI Taxonomy" id="487514"/>
    <lineage>
        <taxon>Bacteria</taxon>
        <taxon>Bacillati</taxon>
        <taxon>Actinomycetota</taxon>
        <taxon>Actinomycetes</taxon>
        <taxon>Mycobacteriales</taxon>
        <taxon>Mycobacteriaceae</taxon>
        <taxon>Mycobacterium</taxon>
    </lineage>
</organism>
<keyword evidence="16" id="KW-1185">Reference proteome</keyword>
<feature type="domain" description="Peptidase S8/S53" evidence="14">
    <location>
        <begin position="91"/>
        <end position="391"/>
    </location>
</feature>
<feature type="chain" id="PRO_5010856562" evidence="13">
    <location>
        <begin position="32"/>
        <end position="460"/>
    </location>
</feature>
<dbReference type="InterPro" id="IPR036852">
    <property type="entry name" value="Peptidase_S8/S53_dom_sf"/>
</dbReference>
<dbReference type="Proteomes" id="UP000193487">
    <property type="component" value="Unassembled WGS sequence"/>
</dbReference>
<dbReference type="GO" id="GO:0004252">
    <property type="term" value="F:serine-type endopeptidase activity"/>
    <property type="evidence" value="ECO:0007669"/>
    <property type="project" value="UniProtKB-UniRule"/>
</dbReference>
<accession>A0A1X1YAQ2</accession>
<dbReference type="InterPro" id="IPR000209">
    <property type="entry name" value="Peptidase_S8/S53_dom"/>
</dbReference>
<comment type="similarity">
    <text evidence="2 11">Belongs to the peptidase S8 family.</text>
</comment>
<keyword evidence="4 11" id="KW-0645">Protease</keyword>
<dbReference type="InterPro" id="IPR015500">
    <property type="entry name" value="Peptidase_S8_subtilisin-rel"/>
</dbReference>
<comment type="caution">
    <text evidence="15">The sequence shown here is derived from an EMBL/GenBank/DDBJ whole genome shotgun (WGS) entry which is preliminary data.</text>
</comment>
<feature type="active site" description="Charge relay system" evidence="11">
    <location>
        <position position="132"/>
    </location>
</feature>
<reference evidence="15 16" key="1">
    <citation type="submission" date="2016-01" db="EMBL/GenBank/DDBJ databases">
        <title>The new phylogeny of the genus Mycobacterium.</title>
        <authorList>
            <person name="Tarcisio F."/>
            <person name="Conor M."/>
            <person name="Antonella G."/>
            <person name="Elisabetta G."/>
            <person name="Giulia F.S."/>
            <person name="Sara T."/>
            <person name="Anna F."/>
            <person name="Clotilde B."/>
            <person name="Roberto B."/>
            <person name="Veronica D.S."/>
            <person name="Fabio R."/>
            <person name="Monica P."/>
            <person name="Olivier J."/>
            <person name="Enrico T."/>
            <person name="Nicola S."/>
        </authorList>
    </citation>
    <scope>NUCLEOTIDE SEQUENCE [LARGE SCALE GENOMIC DNA]</scope>
    <source>
        <strain evidence="15 16">DSM 45166</strain>
    </source>
</reference>
<dbReference type="Pfam" id="PF00082">
    <property type="entry name" value="Peptidase_S8"/>
    <property type="match status" value="1"/>
</dbReference>
<proteinExistence type="inferred from homology"/>
<evidence type="ECO:0000256" key="10">
    <source>
        <dbReference type="ARBA" id="ARBA00023136"/>
    </source>
</evidence>
<evidence type="ECO:0000256" key="4">
    <source>
        <dbReference type="ARBA" id="ARBA00022670"/>
    </source>
</evidence>
<keyword evidence="8 11" id="KW-0720">Serine protease</keyword>
<feature type="transmembrane region" description="Helical" evidence="12">
    <location>
        <begin position="432"/>
        <end position="454"/>
    </location>
</feature>
<dbReference type="PANTHER" id="PTHR42884">
    <property type="entry name" value="PROPROTEIN CONVERTASE SUBTILISIN/KEXIN-RELATED"/>
    <property type="match status" value="1"/>
</dbReference>
<dbReference type="PANTHER" id="PTHR42884:SF14">
    <property type="entry name" value="NEUROENDOCRINE CONVERTASE 1"/>
    <property type="match status" value="1"/>
</dbReference>
<gene>
    <name evidence="15" type="ORF">AWC14_01390</name>
</gene>
<comment type="subcellular location">
    <subcellularLocation>
        <location evidence="1">Cell membrane</location>
        <topology evidence="1">Single-pass membrane protein</topology>
    </subcellularLocation>
</comment>
<evidence type="ECO:0000256" key="3">
    <source>
        <dbReference type="ARBA" id="ARBA00022475"/>
    </source>
</evidence>
<feature type="active site" description="Charge relay system" evidence="11">
    <location>
        <position position="344"/>
    </location>
</feature>
<evidence type="ECO:0000256" key="13">
    <source>
        <dbReference type="SAM" id="SignalP"/>
    </source>
</evidence>
<dbReference type="SUPFAM" id="SSF52743">
    <property type="entry name" value="Subtilisin-like"/>
    <property type="match status" value="1"/>
</dbReference>
<feature type="signal peptide" evidence="13">
    <location>
        <begin position="1"/>
        <end position="31"/>
    </location>
</feature>
<dbReference type="EMBL" id="LQPE01000035">
    <property type="protein sequence ID" value="ORW08187.1"/>
    <property type="molecule type" value="Genomic_DNA"/>
</dbReference>
<dbReference type="GO" id="GO:0005886">
    <property type="term" value="C:plasma membrane"/>
    <property type="evidence" value="ECO:0007669"/>
    <property type="project" value="UniProtKB-SubCell"/>
</dbReference>
<dbReference type="Gene3D" id="3.40.50.200">
    <property type="entry name" value="Peptidase S8/S53 domain"/>
    <property type="match status" value="1"/>
</dbReference>
<evidence type="ECO:0000256" key="1">
    <source>
        <dbReference type="ARBA" id="ARBA00004162"/>
    </source>
</evidence>
<evidence type="ECO:0000256" key="12">
    <source>
        <dbReference type="SAM" id="Phobius"/>
    </source>
</evidence>
<sequence length="460" mass="46896">MIRWRALHAAAALAAVCALVAAIAATPGAWAITPPPINTAAVPPDTVGPEQPMRPSTICQTPGVLEASNFADPPPAWRLLDLEAARPLATGAGVTVALIDTGVTPNPRLANLRPGGDYIIESDQGLHDCDGHGTLVAGIIAAAPSRTDGFVGVAPDAALISIRQSSEYFDLQTPPPANGDPNASRTAIDLRAMARAVVHAANLGAQVVNISMVSCMKAVRPVDDAALGAAIHWAVAERNVVVVAAAGNTGNECNPQNPPPPANDPGSWSNVVTVASPAWWADDVLSVGSVTNDGVPSTFSLHGPWLGVAAPGETITSVGNYPDGHLVNGLPGKDGPLVPIYGTSFAAAYVSGVAALVRQKYPELNAYQVINRIKSTAHAGPAPTDPAVGWGVVDPLAALTWNVADPAPKLPVNKVIVPAPPPPAPDLAPRRVASWVLGGVAAAAVVIVGAVAALRRKPHS</sequence>
<keyword evidence="3" id="KW-1003">Cell membrane</keyword>
<dbReference type="PROSITE" id="PS00136">
    <property type="entry name" value="SUBTILASE_ASP"/>
    <property type="match status" value="1"/>
</dbReference>
<evidence type="ECO:0000256" key="5">
    <source>
        <dbReference type="ARBA" id="ARBA00022692"/>
    </source>
</evidence>
<keyword evidence="5 12" id="KW-0812">Transmembrane</keyword>
<evidence type="ECO:0000256" key="9">
    <source>
        <dbReference type="ARBA" id="ARBA00022989"/>
    </source>
</evidence>
<evidence type="ECO:0000313" key="15">
    <source>
        <dbReference type="EMBL" id="ORW08187.1"/>
    </source>
</evidence>
<evidence type="ECO:0000256" key="6">
    <source>
        <dbReference type="ARBA" id="ARBA00022729"/>
    </source>
</evidence>
<dbReference type="RefSeq" id="WP_045375034.1">
    <property type="nucleotide sequence ID" value="NZ_BBKA01000019.1"/>
</dbReference>
<name>A0A1X1YAQ2_9MYCO</name>
<dbReference type="OrthoDB" id="9798386at2"/>
<feature type="active site" description="Charge relay system" evidence="11">
    <location>
        <position position="100"/>
    </location>
</feature>
<evidence type="ECO:0000259" key="14">
    <source>
        <dbReference type="Pfam" id="PF00082"/>
    </source>
</evidence>
<dbReference type="PRINTS" id="PR00723">
    <property type="entry name" value="SUBTILISIN"/>
</dbReference>
<keyword evidence="7 11" id="KW-0378">Hydrolase</keyword>
<keyword evidence="10 12" id="KW-0472">Membrane</keyword>
<dbReference type="InterPro" id="IPR023834">
    <property type="entry name" value="T7SS_pept_S8A_mycosin"/>
</dbReference>
<keyword evidence="6 13" id="KW-0732">Signal</keyword>
<keyword evidence="9 12" id="KW-1133">Transmembrane helix</keyword>
<dbReference type="InterPro" id="IPR022398">
    <property type="entry name" value="Peptidase_S8_His-AS"/>
</dbReference>
<dbReference type="PROSITE" id="PS00137">
    <property type="entry name" value="SUBTILASE_HIS"/>
    <property type="match status" value="1"/>
</dbReference>
<dbReference type="AlphaFoldDB" id="A0A1X1YAQ2"/>
<evidence type="ECO:0000256" key="7">
    <source>
        <dbReference type="ARBA" id="ARBA00022801"/>
    </source>
</evidence>